<keyword evidence="9" id="KW-0325">Glycoprotein</keyword>
<dbReference type="FunFam" id="3.40.50.11320:FF:000004">
    <property type="entry name" value="Carboxypeptidase"/>
    <property type="match status" value="1"/>
</dbReference>
<keyword evidence="8" id="KW-1015">Disulfide bond</keyword>
<protein>
    <recommendedName>
        <fullName evidence="11">Carboxypeptidase</fullName>
        <ecNumber evidence="11">3.4.16.-</ecNumber>
    </recommendedName>
</protein>
<evidence type="ECO:0000256" key="6">
    <source>
        <dbReference type="ARBA" id="ARBA00022729"/>
    </source>
</evidence>
<keyword evidence="6" id="KW-0732">Signal</keyword>
<evidence type="ECO:0000313" key="13">
    <source>
        <dbReference type="EMBL" id="KAF5480526.1"/>
    </source>
</evidence>
<organism evidence="13 14">
    <name type="scientific">Juglans regia</name>
    <name type="common">English walnut</name>
    <dbReference type="NCBI Taxonomy" id="51240"/>
    <lineage>
        <taxon>Eukaryota</taxon>
        <taxon>Viridiplantae</taxon>
        <taxon>Streptophyta</taxon>
        <taxon>Embryophyta</taxon>
        <taxon>Tracheophyta</taxon>
        <taxon>Spermatophyta</taxon>
        <taxon>Magnoliopsida</taxon>
        <taxon>eudicotyledons</taxon>
        <taxon>Gunneridae</taxon>
        <taxon>Pentapetalae</taxon>
        <taxon>rosids</taxon>
        <taxon>fabids</taxon>
        <taxon>Fagales</taxon>
        <taxon>Juglandaceae</taxon>
        <taxon>Juglans</taxon>
    </lineage>
</organism>
<comment type="similarity">
    <text evidence="2 11">Belongs to the peptidase S10 family.</text>
</comment>
<dbReference type="GO" id="GO:0004185">
    <property type="term" value="F:serine-type carboxypeptidase activity"/>
    <property type="evidence" value="ECO:0007669"/>
    <property type="project" value="UniProtKB-UniRule"/>
</dbReference>
<dbReference type="AlphaFoldDB" id="A0A833YA61"/>
<reference evidence="13" key="2">
    <citation type="submission" date="2020-03" db="EMBL/GenBank/DDBJ databases">
        <title>Walnut 2.0.</title>
        <authorList>
            <person name="Marrano A."/>
            <person name="Britton M."/>
            <person name="Zimin A.V."/>
            <person name="Zaini P.A."/>
            <person name="Workman R."/>
            <person name="Puiu D."/>
            <person name="Bianco L."/>
            <person name="Allen B.J."/>
            <person name="Troggio M."/>
            <person name="Leslie C.A."/>
            <person name="Timp W."/>
            <person name="Dendekar A."/>
            <person name="Salzberg S.L."/>
            <person name="Neale D.B."/>
        </authorList>
    </citation>
    <scope>NUCLEOTIDE SEQUENCE</scope>
    <source>
        <tissue evidence="13">Leaves</tissue>
    </source>
</reference>
<dbReference type="SUPFAM" id="SSF53474">
    <property type="entry name" value="alpha/beta-Hydrolases"/>
    <property type="match status" value="1"/>
</dbReference>
<dbReference type="InterPro" id="IPR018202">
    <property type="entry name" value="Ser_caboxypep_ser_AS"/>
</dbReference>
<evidence type="ECO:0000256" key="11">
    <source>
        <dbReference type="RuleBase" id="RU361156"/>
    </source>
</evidence>
<keyword evidence="12" id="KW-0472">Membrane</keyword>
<dbReference type="FunFam" id="3.40.50.1820:FF:000453">
    <property type="entry name" value="Carboxypeptidase"/>
    <property type="match status" value="1"/>
</dbReference>
<dbReference type="Gene3D" id="6.10.250.940">
    <property type="match status" value="1"/>
</dbReference>
<evidence type="ECO:0000256" key="4">
    <source>
        <dbReference type="ARBA" id="ARBA00022645"/>
    </source>
</evidence>
<keyword evidence="12" id="KW-1133">Transmembrane helix</keyword>
<dbReference type="PROSITE" id="PS00131">
    <property type="entry name" value="CARBOXYPEPT_SER_SER"/>
    <property type="match status" value="1"/>
</dbReference>
<evidence type="ECO:0000256" key="7">
    <source>
        <dbReference type="ARBA" id="ARBA00022801"/>
    </source>
</evidence>
<comment type="subcellular location">
    <subcellularLocation>
        <location evidence="1">Secreted</location>
    </subcellularLocation>
</comment>
<dbReference type="Gene3D" id="3.40.50.11320">
    <property type="match status" value="1"/>
</dbReference>
<dbReference type="GO" id="GO:0005576">
    <property type="term" value="C:extracellular region"/>
    <property type="evidence" value="ECO:0007669"/>
    <property type="project" value="UniProtKB-SubCell"/>
</dbReference>
<proteinExistence type="inferred from homology"/>
<feature type="transmembrane region" description="Helical" evidence="12">
    <location>
        <begin position="21"/>
        <end position="40"/>
    </location>
</feature>
<dbReference type="Proteomes" id="UP000619265">
    <property type="component" value="Unassembled WGS sequence"/>
</dbReference>
<dbReference type="Gramene" id="Jr01_13630_p1">
    <property type="protein sequence ID" value="cds.Jr01_13630_p1"/>
    <property type="gene ID" value="Jr01_13630"/>
</dbReference>
<evidence type="ECO:0000256" key="12">
    <source>
        <dbReference type="SAM" id="Phobius"/>
    </source>
</evidence>
<dbReference type="InterPro" id="IPR001563">
    <property type="entry name" value="Peptidase_S10"/>
</dbReference>
<dbReference type="PANTHER" id="PTHR11802:SF399">
    <property type="entry name" value="CARBOXYPEPTIDASE"/>
    <property type="match status" value="1"/>
</dbReference>
<dbReference type="Pfam" id="PF00450">
    <property type="entry name" value="Peptidase_S10"/>
    <property type="match status" value="1"/>
</dbReference>
<keyword evidence="5 11" id="KW-0645">Protease</keyword>
<dbReference type="Gene3D" id="3.40.50.1820">
    <property type="entry name" value="alpha/beta hydrolase"/>
    <property type="match status" value="1"/>
</dbReference>
<evidence type="ECO:0000256" key="10">
    <source>
        <dbReference type="ARBA" id="ARBA00037399"/>
    </source>
</evidence>
<reference evidence="13" key="1">
    <citation type="submission" date="2015-10" db="EMBL/GenBank/DDBJ databases">
        <authorList>
            <person name="Martinez-Garcia P.J."/>
            <person name="Crepeau M.W."/>
            <person name="Puiu D."/>
            <person name="Gonzalez-Ibeas D."/>
            <person name="Whalen J."/>
            <person name="Stevens K."/>
            <person name="Paul R."/>
            <person name="Butterfield T."/>
            <person name="Britton M."/>
            <person name="Reagan R."/>
            <person name="Chakraborty S."/>
            <person name="Walawage S.L."/>
            <person name="Vasquez-Gross H.A."/>
            <person name="Cardeno C."/>
            <person name="Famula R."/>
            <person name="Pratt K."/>
            <person name="Kuruganti S."/>
            <person name="Aradhya M.K."/>
            <person name="Leslie C.A."/>
            <person name="Dandekar A.M."/>
            <person name="Salzberg S.L."/>
            <person name="Wegrzyn J.L."/>
            <person name="Langley C.H."/>
            <person name="Neale D.B."/>
        </authorList>
    </citation>
    <scope>NUCLEOTIDE SEQUENCE</scope>
    <source>
        <tissue evidence="13">Leaves</tissue>
    </source>
</reference>
<dbReference type="EMBL" id="LIHL02000001">
    <property type="protein sequence ID" value="KAF5480526.1"/>
    <property type="molecule type" value="Genomic_DNA"/>
</dbReference>
<keyword evidence="12" id="KW-0812">Transmembrane</keyword>
<evidence type="ECO:0000256" key="3">
    <source>
        <dbReference type="ARBA" id="ARBA00022525"/>
    </source>
</evidence>
<keyword evidence="3" id="KW-0964">Secreted</keyword>
<evidence type="ECO:0000313" key="14">
    <source>
        <dbReference type="Proteomes" id="UP000619265"/>
    </source>
</evidence>
<evidence type="ECO:0000256" key="1">
    <source>
        <dbReference type="ARBA" id="ARBA00004613"/>
    </source>
</evidence>
<dbReference type="EC" id="3.4.16.-" evidence="11"/>
<keyword evidence="7 11" id="KW-0378">Hydrolase</keyword>
<comment type="function">
    <text evidence="10">Probable carboxypeptidase.</text>
</comment>
<dbReference type="InterPro" id="IPR029058">
    <property type="entry name" value="AB_hydrolase_fold"/>
</dbReference>
<dbReference type="PANTHER" id="PTHR11802">
    <property type="entry name" value="SERINE PROTEASE FAMILY S10 SERINE CARBOXYPEPTIDASE"/>
    <property type="match status" value="1"/>
</dbReference>
<sequence>KDRASSDSDLTLPSLSMIMKFKQWIMVMGVICASFFQTLIPVESLPVAHKIKSLPGQPQVTFQQFAGFITIDEQQQRALFYYFVEAEGNPASRPLVLWLTGGPGCSSIGAGAFIEHGPFRPSGNNLVKNEYSWNKEANMLYLESPAGVGFSYSSNKSFYSYVDDEITAQDSLLFLKLWFAKFPEYQNRDFFITGESYGGHYVPQLAHLIVQSNVKFKLKGIAIGNPLLEFATDFNAPDEYNWSHGLISDAVYSLLSKYCNSSQIMREAINGIVSPACTAVYTQLSRELSQSIDRYYVIGDVCVQSSGQSQVETLYHPLKSRFETLSSFHSLSDASSQQAVRQSKEDVCAQENTAQYLNRKDVQQALHARLVGVPKWVLCSKVPNYDARDREIPTIPVVGSLVRSGIRALVYSGDQDSVIPFTGTRTLVHGLAMELGLNTTVPYRAWFEGKQVGGWTQVYGKMELSFASIRGASHTAPASQPERSLTLFKGFIAGKALPAT</sequence>
<evidence type="ECO:0000256" key="9">
    <source>
        <dbReference type="ARBA" id="ARBA00023180"/>
    </source>
</evidence>
<evidence type="ECO:0000256" key="5">
    <source>
        <dbReference type="ARBA" id="ARBA00022670"/>
    </source>
</evidence>
<evidence type="ECO:0000256" key="2">
    <source>
        <dbReference type="ARBA" id="ARBA00009431"/>
    </source>
</evidence>
<dbReference type="PROSITE" id="PS00560">
    <property type="entry name" value="CARBOXYPEPT_SER_HIS"/>
    <property type="match status" value="1"/>
</dbReference>
<evidence type="ECO:0000256" key="8">
    <source>
        <dbReference type="ARBA" id="ARBA00023157"/>
    </source>
</evidence>
<dbReference type="GO" id="GO:0006508">
    <property type="term" value="P:proteolysis"/>
    <property type="evidence" value="ECO:0007669"/>
    <property type="project" value="UniProtKB-KW"/>
</dbReference>
<keyword evidence="4 11" id="KW-0121">Carboxypeptidase</keyword>
<dbReference type="PRINTS" id="PR00724">
    <property type="entry name" value="CRBOXYPTASEC"/>
</dbReference>
<dbReference type="InterPro" id="IPR033124">
    <property type="entry name" value="Ser_caboxypep_his_AS"/>
</dbReference>
<accession>A0A833YA61</accession>
<feature type="non-terminal residue" evidence="13">
    <location>
        <position position="500"/>
    </location>
</feature>
<gene>
    <name evidence="13" type="ORF">F2P56_001268</name>
</gene>
<comment type="caution">
    <text evidence="13">The sequence shown here is derived from an EMBL/GenBank/DDBJ whole genome shotgun (WGS) entry which is preliminary data.</text>
</comment>
<name>A0A833YA61_JUGRE</name>